<evidence type="ECO:0000313" key="11">
    <source>
        <dbReference type="EMBL" id="SJS19983.1"/>
    </source>
</evidence>
<dbReference type="PROSITE" id="PS51464">
    <property type="entry name" value="SIS"/>
    <property type="match status" value="1"/>
</dbReference>
<dbReference type="InterPro" id="IPR009057">
    <property type="entry name" value="Homeodomain-like_sf"/>
</dbReference>
<dbReference type="EMBL" id="LK932525">
    <property type="protein sequence ID" value="CDS88889.1"/>
    <property type="molecule type" value="Genomic_DNA"/>
</dbReference>
<dbReference type="Pfam" id="PF01380">
    <property type="entry name" value="SIS"/>
    <property type="match status" value="1"/>
</dbReference>
<dbReference type="InterPro" id="IPR036388">
    <property type="entry name" value="WH-like_DNA-bd_sf"/>
</dbReference>
<dbReference type="Proteomes" id="UP000189137">
    <property type="component" value="Unassembled WGS sequence"/>
</dbReference>
<dbReference type="PANTHER" id="PTHR30514">
    <property type="entry name" value="GLUCOKINASE"/>
    <property type="match status" value="1"/>
</dbReference>
<proteinExistence type="predicted"/>
<keyword evidence="1" id="KW-0805">Transcription regulation</keyword>
<evidence type="ECO:0000313" key="8">
    <source>
        <dbReference type="EMBL" id="CDS89517.1"/>
    </source>
</evidence>
<dbReference type="Proteomes" id="UP000372533">
    <property type="component" value="Unassembled WGS sequence"/>
</dbReference>
<dbReference type="InterPro" id="IPR001347">
    <property type="entry name" value="SIS_dom"/>
</dbReference>
<evidence type="ECO:0000313" key="13">
    <source>
        <dbReference type="EMBL" id="VHY10475.1"/>
    </source>
</evidence>
<dbReference type="RefSeq" id="WP_003431361.1">
    <property type="nucleotide sequence ID" value="NZ_AP031492.1"/>
</dbReference>
<dbReference type="InterPro" id="IPR035472">
    <property type="entry name" value="RpiR-like_SIS"/>
</dbReference>
<sequence length="261" mass="30582">MRLEEMIFLNYNKLNDTDLLIWKYITANKKHCSKMSINELAMKCNVSRATITRFVKKLDLKGFSEFKVLLSWESEKVHVIENQSFDIACNSIIKYVEDQKNKDYDALCKLLYESRTIYAYGSGDIQNVVAKQIKRMFLSCQEIIYDFEGRTFDDSFYNIVSKNDVMIIISLSGENENTLNIARRLKLIGTKIISITEFKNNTLTDLSDESIYISATNISFLQMHPSYKLTMLYFILIELLFIKYSIYKRHRMITEGIDCKL</sequence>
<keyword evidence="3" id="KW-0804">Transcription</keyword>
<dbReference type="EMBL" id="CAAJVP010000010">
    <property type="protein sequence ID" value="VHY10475.1"/>
    <property type="molecule type" value="Genomic_DNA"/>
</dbReference>
<evidence type="ECO:0000313" key="12">
    <source>
        <dbReference type="EMBL" id="VFD30112.1"/>
    </source>
</evidence>
<evidence type="ECO:0000259" key="6">
    <source>
        <dbReference type="PROSITE" id="PS51464"/>
    </source>
</evidence>
<keyword evidence="4" id="KW-0812">Transmembrane</keyword>
<evidence type="ECO:0000313" key="10">
    <source>
        <dbReference type="EMBL" id="HBH1540582.1"/>
    </source>
</evidence>
<dbReference type="Gene3D" id="1.10.10.10">
    <property type="entry name" value="Winged helix-like DNA-binding domain superfamily/Winged helix DNA-binding domain"/>
    <property type="match status" value="1"/>
</dbReference>
<evidence type="ECO:0000313" key="9">
    <source>
        <dbReference type="EMBL" id="CDT71070.1"/>
    </source>
</evidence>
<evidence type="ECO:0000256" key="1">
    <source>
        <dbReference type="ARBA" id="ARBA00023015"/>
    </source>
</evidence>
<dbReference type="PATRIC" id="fig|1496.1373.peg.1813"/>
<evidence type="ECO:0000313" key="15">
    <source>
        <dbReference type="Proteomes" id="UP000372533"/>
    </source>
</evidence>
<feature type="domain" description="SIS" evidence="6">
    <location>
        <begin position="107"/>
        <end position="246"/>
    </location>
</feature>
<keyword evidence="4" id="KW-0472">Membrane</keyword>
<evidence type="ECO:0000313" key="16">
    <source>
        <dbReference type="Proteomes" id="UP000411588"/>
    </source>
</evidence>
<evidence type="ECO:0000313" key="7">
    <source>
        <dbReference type="EMBL" id="CDS88889.1"/>
    </source>
</evidence>
<feature type="transmembrane region" description="Helical" evidence="4">
    <location>
        <begin position="227"/>
        <end position="246"/>
    </location>
</feature>
<dbReference type="SUPFAM" id="SSF46689">
    <property type="entry name" value="Homeodomain-like"/>
    <property type="match status" value="1"/>
</dbReference>
<dbReference type="GO" id="GO:1901135">
    <property type="term" value="P:carbohydrate derivative metabolic process"/>
    <property type="evidence" value="ECO:0007669"/>
    <property type="project" value="InterPro"/>
</dbReference>
<organism evidence="7">
    <name type="scientific">Clostridioides difficile</name>
    <name type="common">Peptoclostridium difficile</name>
    <dbReference type="NCBI Taxonomy" id="1496"/>
    <lineage>
        <taxon>Bacteria</taxon>
        <taxon>Bacillati</taxon>
        <taxon>Bacillota</taxon>
        <taxon>Clostridia</taxon>
        <taxon>Peptostreptococcales</taxon>
        <taxon>Peptostreptococcaceae</taxon>
        <taxon>Clostridioides</taxon>
    </lineage>
</organism>
<reference evidence="10" key="4">
    <citation type="submission" date="2021-06" db="EMBL/GenBank/DDBJ databases">
        <authorList>
            <consortium name="NCBI Pathogen Detection Project"/>
        </authorList>
    </citation>
    <scope>NUCLEOTIDE SEQUENCE</scope>
    <source>
        <strain evidence="10">HN1000</strain>
    </source>
</reference>
<dbReference type="AlphaFoldDB" id="A0A031WGY8"/>
<dbReference type="EMBL" id="DAEPXK010000001">
    <property type="protein sequence ID" value="HBH1540582.1"/>
    <property type="molecule type" value="Genomic_DNA"/>
</dbReference>
<dbReference type="PANTHER" id="PTHR30514:SF1">
    <property type="entry name" value="HTH-TYPE TRANSCRIPTIONAL REGULATOR HEXR-RELATED"/>
    <property type="match status" value="1"/>
</dbReference>
<dbReference type="InterPro" id="IPR000281">
    <property type="entry name" value="HTH_RpiR"/>
</dbReference>
<keyword evidence="4" id="KW-1133">Transmembrane helix</keyword>
<evidence type="ECO:0000256" key="3">
    <source>
        <dbReference type="ARBA" id="ARBA00023163"/>
    </source>
</evidence>
<evidence type="ECO:0000256" key="4">
    <source>
        <dbReference type="SAM" id="Phobius"/>
    </source>
</evidence>
<dbReference type="Proteomes" id="UP000878956">
    <property type="component" value="Unassembled WGS sequence"/>
</dbReference>
<dbReference type="EMBL" id="LK933349">
    <property type="protein sequence ID" value="CDT71070.1"/>
    <property type="molecule type" value="Genomic_DNA"/>
</dbReference>
<feature type="domain" description="HTH rpiR-type" evidence="5">
    <location>
        <begin position="1"/>
        <end position="77"/>
    </location>
</feature>
<accession>A0A031WGY8</accession>
<dbReference type="GO" id="GO:0003700">
    <property type="term" value="F:DNA-binding transcription factor activity"/>
    <property type="evidence" value="ECO:0007669"/>
    <property type="project" value="InterPro"/>
</dbReference>
<dbReference type="InterPro" id="IPR046348">
    <property type="entry name" value="SIS_dom_sf"/>
</dbReference>
<reference evidence="13 15" key="3">
    <citation type="submission" date="2019-04" db="EMBL/GenBank/DDBJ databases">
        <authorList>
            <consortium name="Pathogen Informatics"/>
        </authorList>
    </citation>
    <scope>NUCLEOTIDE SEQUENCE [LARGE SCALE GENOMIC DNA]</scope>
    <source>
        <strain evidence="12">Clo34</strain>
        <strain evidence="16">clo34</strain>
        <strain evidence="13">Tl291</strain>
        <strain evidence="15">tl291</strain>
        <strain evidence="11 14">VRECD0157</strain>
    </source>
</reference>
<dbReference type="EMBL" id="FUPS01000004">
    <property type="protein sequence ID" value="SJS19983.1"/>
    <property type="molecule type" value="Genomic_DNA"/>
</dbReference>
<reference evidence="7" key="1">
    <citation type="submission" date="2014-07" db="EMBL/GenBank/DDBJ databases">
        <authorList>
            <person name="Monot Marc"/>
        </authorList>
    </citation>
    <scope>NUCLEOTIDE SEQUENCE</scope>
    <source>
        <strain evidence="9">7032989</strain>
        <strain evidence="8">7032994</strain>
    </source>
</reference>
<evidence type="ECO:0000259" key="5">
    <source>
        <dbReference type="PROSITE" id="PS51071"/>
    </source>
</evidence>
<dbReference type="GO" id="GO:0003677">
    <property type="term" value="F:DNA binding"/>
    <property type="evidence" value="ECO:0007669"/>
    <property type="project" value="UniProtKB-KW"/>
</dbReference>
<protein>
    <submittedName>
        <fullName evidence="10 12">RpiR family transcriptional regulator</fullName>
    </submittedName>
    <submittedName>
        <fullName evidence="8">SIS domain protein</fullName>
    </submittedName>
    <submittedName>
        <fullName evidence="7">Transcriptional regulator, RpiR family</fullName>
    </submittedName>
    <submittedName>
        <fullName evidence="11">Uncharacterized HTH-type transcriptional regulator ybbH</fullName>
    </submittedName>
</protein>
<reference evidence="10" key="2">
    <citation type="journal article" date="2018" name="Genome Biol.">
        <title>SKESA: strategic k-mer extension for scrupulous assemblies.</title>
        <authorList>
            <person name="Souvorov A."/>
            <person name="Agarwala R."/>
            <person name="Lipman D.J."/>
        </authorList>
    </citation>
    <scope>NUCLEOTIDE SEQUENCE</scope>
    <source>
        <strain evidence="10">HN1000</strain>
    </source>
</reference>
<dbReference type="EMBL" id="LK932411">
    <property type="protein sequence ID" value="CDS89517.1"/>
    <property type="molecule type" value="Genomic_DNA"/>
</dbReference>
<keyword evidence="2" id="KW-0238">DNA-binding</keyword>
<dbReference type="GO" id="GO:0097367">
    <property type="term" value="F:carbohydrate derivative binding"/>
    <property type="evidence" value="ECO:0007669"/>
    <property type="project" value="InterPro"/>
</dbReference>
<name>A0A031WGY8_CLODI</name>
<dbReference type="InterPro" id="IPR047640">
    <property type="entry name" value="RpiR-like"/>
</dbReference>
<evidence type="ECO:0000256" key="2">
    <source>
        <dbReference type="ARBA" id="ARBA00023125"/>
    </source>
</evidence>
<dbReference type="Pfam" id="PF01418">
    <property type="entry name" value="HTH_6"/>
    <property type="match status" value="1"/>
</dbReference>
<dbReference type="Gene3D" id="3.40.50.10490">
    <property type="entry name" value="Glucose-6-phosphate isomerase like protein, domain 1"/>
    <property type="match status" value="1"/>
</dbReference>
<dbReference type="EMBL" id="CAADAN010000002">
    <property type="protein sequence ID" value="VFD30112.1"/>
    <property type="molecule type" value="Genomic_DNA"/>
</dbReference>
<evidence type="ECO:0000313" key="14">
    <source>
        <dbReference type="Proteomes" id="UP000189137"/>
    </source>
</evidence>
<dbReference type="SUPFAM" id="SSF53697">
    <property type="entry name" value="SIS domain"/>
    <property type="match status" value="1"/>
</dbReference>
<dbReference type="CDD" id="cd05013">
    <property type="entry name" value="SIS_RpiR"/>
    <property type="match status" value="1"/>
</dbReference>
<gene>
    <name evidence="13" type="primary">ybbH_4</name>
    <name evidence="11" type="synonym">ybbH_3</name>
    <name evidence="9" type="ORF">BN1095_650036</name>
    <name evidence="7" type="ORF">BN1096_700224</name>
    <name evidence="8" type="ORF">BN1097_710223</name>
    <name evidence="10" type="ORF">KRM00_000030</name>
    <name evidence="13" type="ORF">SAMEA1402366_02290</name>
    <name evidence="12" type="ORF">SAMEA1402399_00960</name>
    <name evidence="11" type="ORF">SAMEA3375112_01526</name>
</gene>
<dbReference type="GeneID" id="66355459"/>
<dbReference type="PROSITE" id="PS51071">
    <property type="entry name" value="HTH_RPIR"/>
    <property type="match status" value="1"/>
</dbReference>
<dbReference type="Proteomes" id="UP000411588">
    <property type="component" value="Unassembled WGS sequence"/>
</dbReference>